<evidence type="ECO:0000313" key="1">
    <source>
        <dbReference type="EMBL" id="ONM46228.1"/>
    </source>
</evidence>
<dbReference type="EMBL" id="MUMY01000028">
    <property type="protein sequence ID" value="ONM46228.1"/>
    <property type="molecule type" value="Genomic_DNA"/>
</dbReference>
<dbReference type="AlphaFoldDB" id="A0A1V2T9U9"/>
<accession>A0A1V2T9U9</accession>
<sequence length="96" mass="9533">MSSTLSPGPGSDGLAEDEKRLLAYLLGIGGGQISIETTPFEGSRANRSLSLIAGTAARVALDVGTGGIVSLPSPASAAAAPTHAIVTTVRSDTNLQ</sequence>
<protein>
    <submittedName>
        <fullName evidence="1">Uncharacterized protein</fullName>
    </submittedName>
</protein>
<comment type="caution">
    <text evidence="1">The sequence shown here is derived from an EMBL/GenBank/DDBJ whole genome shotgun (WGS) entry which is preliminary data.</text>
</comment>
<gene>
    <name evidence="1" type="ORF">B0T46_23880</name>
</gene>
<organism evidence="1 2">
    <name type="scientific">Nocardia donostiensis</name>
    <dbReference type="NCBI Taxonomy" id="1538463"/>
    <lineage>
        <taxon>Bacteria</taxon>
        <taxon>Bacillati</taxon>
        <taxon>Actinomycetota</taxon>
        <taxon>Actinomycetes</taxon>
        <taxon>Mycobacteriales</taxon>
        <taxon>Nocardiaceae</taxon>
        <taxon>Nocardia</taxon>
    </lineage>
</organism>
<proteinExistence type="predicted"/>
<dbReference type="RefSeq" id="WP_077121237.1">
    <property type="nucleotide sequence ID" value="NZ_LOKT01000014.1"/>
</dbReference>
<keyword evidence="2" id="KW-1185">Reference proteome</keyword>
<dbReference type="Proteomes" id="UP000188836">
    <property type="component" value="Unassembled WGS sequence"/>
</dbReference>
<name>A0A1V2T9U9_9NOCA</name>
<reference evidence="1 2" key="1">
    <citation type="journal article" date="2016" name="Antonie Van Leeuwenhoek">
        <title>Nocardia donostiensis sp. nov., isolated from human respiratory specimens.</title>
        <authorList>
            <person name="Ercibengoa M."/>
            <person name="Bell M."/>
            <person name="Marimon J.M."/>
            <person name="Humrighouse B."/>
            <person name="Klenk H.P."/>
            <person name="Potter G."/>
            <person name="Perez-Trallero E."/>
        </authorList>
    </citation>
    <scope>NUCLEOTIDE SEQUENCE [LARGE SCALE GENOMIC DNA]</scope>
    <source>
        <strain evidence="1 2">X1655</strain>
    </source>
</reference>
<evidence type="ECO:0000313" key="2">
    <source>
        <dbReference type="Proteomes" id="UP000188836"/>
    </source>
</evidence>